<dbReference type="InterPro" id="IPR001128">
    <property type="entry name" value="Cyt_P450"/>
</dbReference>
<dbReference type="InterPro" id="IPR017972">
    <property type="entry name" value="Cyt_P450_CS"/>
</dbReference>
<accession>A0A843XJQ4</accession>
<gene>
    <name evidence="7" type="ORF">Taro_052384</name>
</gene>
<dbReference type="CDD" id="cd11072">
    <property type="entry name" value="CYP71-like"/>
    <property type="match status" value="1"/>
</dbReference>
<evidence type="ECO:0000256" key="6">
    <source>
        <dbReference type="SAM" id="Phobius"/>
    </source>
</evidence>
<evidence type="ECO:0000256" key="3">
    <source>
        <dbReference type="ARBA" id="ARBA00023004"/>
    </source>
</evidence>
<feature type="binding site" description="axial binding residue" evidence="4">
    <location>
        <position position="490"/>
    </location>
    <ligand>
        <name>heme</name>
        <dbReference type="ChEBI" id="CHEBI:30413"/>
    </ligand>
    <ligandPart>
        <name>Fe</name>
        <dbReference type="ChEBI" id="CHEBI:18248"/>
    </ligandPart>
</feature>
<protein>
    <recommendedName>
        <fullName evidence="9">Cytochrome P450 71A1</fullName>
    </recommendedName>
</protein>
<feature type="transmembrane region" description="Helical" evidence="6">
    <location>
        <begin position="39"/>
        <end position="59"/>
    </location>
</feature>
<sequence>MVIRRSLEQARASGDPCPTHTAMFFDAVIQQYGGISSGINLLLASIVVASALYCLFLHGSNCRSKAPLSADGGQLPPCPPRLPLIGNLHQLGPLAHRSLSKLAGKHGPVMLLHLGHTPTLVVSSAEAAREVMKTHDLAFASRPPSTAAKRYMYDYRDMAMAPYGEYWRQVRRIGILHLLSLKQVQSFRAVREEEVAAMVEDVAAFSGVPVNLSEKVVGMTNSITSRVALGKRFSGKDDAGQGFRELLAEFLAVLGAFKVGDFIPSMAWVDKVSGFEARLEKNSQQLDGFLEKVVEERIHTRRSAGGSSQGENNNFLDILLSLHTESDSVGFSLDRDSIKALILDMFSAGTDTTFTAIEWAMAELIRHPEAMKKVQDEVRGVVVGDQAPLVLEDDLERLGYLKSVVKETLRLHPPIPLLVPRESLSSVRLHGYEIPAKTRVIVNAWAIGRSTDSWERAEEFWPERFITSTSADFRGQHFQFIPFGAGRRGCPAVSFAVPIVELSLANLLYRFDWRAPGGSRAEDLDMSEASGLSAHRKSSLVLVPVPWTAS</sequence>
<proteinExistence type="inferred from homology"/>
<comment type="cofactor">
    <cofactor evidence="4">
        <name>heme</name>
        <dbReference type="ChEBI" id="CHEBI:30413"/>
    </cofactor>
</comment>
<organism evidence="7 8">
    <name type="scientific">Colocasia esculenta</name>
    <name type="common">Wild taro</name>
    <name type="synonym">Arum esculentum</name>
    <dbReference type="NCBI Taxonomy" id="4460"/>
    <lineage>
        <taxon>Eukaryota</taxon>
        <taxon>Viridiplantae</taxon>
        <taxon>Streptophyta</taxon>
        <taxon>Embryophyta</taxon>
        <taxon>Tracheophyta</taxon>
        <taxon>Spermatophyta</taxon>
        <taxon>Magnoliopsida</taxon>
        <taxon>Liliopsida</taxon>
        <taxon>Araceae</taxon>
        <taxon>Aroideae</taxon>
        <taxon>Colocasieae</taxon>
        <taxon>Colocasia</taxon>
    </lineage>
</organism>
<keyword evidence="6" id="KW-0812">Transmembrane</keyword>
<keyword evidence="4 5" id="KW-0349">Heme</keyword>
<dbReference type="GO" id="GO:0020037">
    <property type="term" value="F:heme binding"/>
    <property type="evidence" value="ECO:0007669"/>
    <property type="project" value="InterPro"/>
</dbReference>
<evidence type="ECO:0008006" key="9">
    <source>
        <dbReference type="Google" id="ProtNLM"/>
    </source>
</evidence>
<keyword evidence="8" id="KW-1185">Reference proteome</keyword>
<keyword evidence="5" id="KW-0560">Oxidoreductase</keyword>
<dbReference type="GO" id="GO:0016705">
    <property type="term" value="F:oxidoreductase activity, acting on paired donors, with incorporation or reduction of molecular oxygen"/>
    <property type="evidence" value="ECO:0007669"/>
    <property type="project" value="InterPro"/>
</dbReference>
<keyword evidence="2 4" id="KW-0479">Metal-binding</keyword>
<evidence type="ECO:0000256" key="2">
    <source>
        <dbReference type="ARBA" id="ARBA00022723"/>
    </source>
</evidence>
<dbReference type="InterPro" id="IPR036396">
    <property type="entry name" value="Cyt_P450_sf"/>
</dbReference>
<keyword evidence="3 4" id="KW-0408">Iron</keyword>
<dbReference type="PRINTS" id="PR00385">
    <property type="entry name" value="P450"/>
</dbReference>
<dbReference type="PRINTS" id="PR00463">
    <property type="entry name" value="EP450I"/>
</dbReference>
<dbReference type="Gene3D" id="1.10.630.10">
    <property type="entry name" value="Cytochrome P450"/>
    <property type="match status" value="1"/>
</dbReference>
<comment type="similarity">
    <text evidence="1 5">Belongs to the cytochrome P450 family.</text>
</comment>
<keyword evidence="6" id="KW-1133">Transmembrane helix</keyword>
<dbReference type="GO" id="GO:0005506">
    <property type="term" value="F:iron ion binding"/>
    <property type="evidence" value="ECO:0007669"/>
    <property type="project" value="InterPro"/>
</dbReference>
<dbReference type="FunFam" id="1.10.630.10:FF:000011">
    <property type="entry name" value="Cytochrome P450 83B1"/>
    <property type="match status" value="1"/>
</dbReference>
<dbReference type="PROSITE" id="PS00086">
    <property type="entry name" value="CYTOCHROME_P450"/>
    <property type="match status" value="1"/>
</dbReference>
<dbReference type="PANTHER" id="PTHR47955:SF15">
    <property type="entry name" value="CYTOCHROME P450 71A2-LIKE"/>
    <property type="match status" value="1"/>
</dbReference>
<evidence type="ECO:0000313" key="7">
    <source>
        <dbReference type="EMBL" id="MQM19380.1"/>
    </source>
</evidence>
<evidence type="ECO:0000256" key="1">
    <source>
        <dbReference type="ARBA" id="ARBA00010617"/>
    </source>
</evidence>
<dbReference type="Proteomes" id="UP000652761">
    <property type="component" value="Unassembled WGS sequence"/>
</dbReference>
<name>A0A843XJQ4_COLES</name>
<keyword evidence="5" id="KW-0503">Monooxygenase</keyword>
<dbReference type="GO" id="GO:0004497">
    <property type="term" value="F:monooxygenase activity"/>
    <property type="evidence" value="ECO:0007669"/>
    <property type="project" value="UniProtKB-KW"/>
</dbReference>
<dbReference type="InterPro" id="IPR002401">
    <property type="entry name" value="Cyt_P450_E_grp-I"/>
</dbReference>
<keyword evidence="6" id="KW-0472">Membrane</keyword>
<reference evidence="7" key="1">
    <citation type="submission" date="2017-07" db="EMBL/GenBank/DDBJ databases">
        <title>Taro Niue Genome Assembly and Annotation.</title>
        <authorList>
            <person name="Atibalentja N."/>
            <person name="Keating K."/>
            <person name="Fields C.J."/>
        </authorList>
    </citation>
    <scope>NUCLEOTIDE SEQUENCE</scope>
    <source>
        <strain evidence="7">Niue_2</strain>
        <tissue evidence="7">Leaf</tissue>
    </source>
</reference>
<dbReference type="PANTHER" id="PTHR47955">
    <property type="entry name" value="CYTOCHROME P450 FAMILY 71 PROTEIN"/>
    <property type="match status" value="1"/>
</dbReference>
<dbReference type="Pfam" id="PF00067">
    <property type="entry name" value="p450"/>
    <property type="match status" value="1"/>
</dbReference>
<dbReference type="EMBL" id="NMUH01008875">
    <property type="protein sequence ID" value="MQM19380.1"/>
    <property type="molecule type" value="Genomic_DNA"/>
</dbReference>
<dbReference type="SUPFAM" id="SSF48264">
    <property type="entry name" value="Cytochrome P450"/>
    <property type="match status" value="1"/>
</dbReference>
<evidence type="ECO:0000256" key="4">
    <source>
        <dbReference type="PIRSR" id="PIRSR602401-1"/>
    </source>
</evidence>
<dbReference type="AlphaFoldDB" id="A0A843XJQ4"/>
<evidence type="ECO:0000256" key="5">
    <source>
        <dbReference type="RuleBase" id="RU000461"/>
    </source>
</evidence>
<evidence type="ECO:0000313" key="8">
    <source>
        <dbReference type="Proteomes" id="UP000652761"/>
    </source>
</evidence>
<dbReference type="OrthoDB" id="781802at2759"/>
<comment type="caution">
    <text evidence="7">The sequence shown here is derived from an EMBL/GenBank/DDBJ whole genome shotgun (WGS) entry which is preliminary data.</text>
</comment>